<protein>
    <submittedName>
        <fullName evidence="1">Uncharacterized protein</fullName>
    </submittedName>
</protein>
<comment type="caution">
    <text evidence="1">The sequence shown here is derived from an EMBL/GenBank/DDBJ whole genome shotgun (WGS) entry which is preliminary data.</text>
</comment>
<evidence type="ECO:0000313" key="1">
    <source>
        <dbReference type="EMBL" id="MCD9643652.1"/>
    </source>
</evidence>
<evidence type="ECO:0000313" key="2">
    <source>
        <dbReference type="Proteomes" id="UP000823775"/>
    </source>
</evidence>
<sequence>MPHTGGSKSIATLMDDKAENGIEPTRAQVFILTHKPLKNDKALDEESAKTIDMINKKLSNSEGSNEQPPRSIAWKGDVYSQVLGNEKSSYVCGLGFGPTPSILWGSSVKGLKSHIGWGMD</sequence>
<reference evidence="1 2" key="1">
    <citation type="journal article" date="2021" name="BMC Genomics">
        <title>Datura genome reveals duplications of psychoactive alkaloid biosynthetic genes and high mutation rate following tissue culture.</title>
        <authorList>
            <person name="Rajewski A."/>
            <person name="Carter-House D."/>
            <person name="Stajich J."/>
            <person name="Litt A."/>
        </authorList>
    </citation>
    <scope>NUCLEOTIDE SEQUENCE [LARGE SCALE GENOMIC DNA]</scope>
    <source>
        <strain evidence="1">AR-01</strain>
    </source>
</reference>
<gene>
    <name evidence="1" type="ORF">HAX54_031284</name>
</gene>
<proteinExistence type="predicted"/>
<organism evidence="1 2">
    <name type="scientific">Datura stramonium</name>
    <name type="common">Jimsonweed</name>
    <name type="synonym">Common thornapple</name>
    <dbReference type="NCBI Taxonomy" id="4076"/>
    <lineage>
        <taxon>Eukaryota</taxon>
        <taxon>Viridiplantae</taxon>
        <taxon>Streptophyta</taxon>
        <taxon>Embryophyta</taxon>
        <taxon>Tracheophyta</taxon>
        <taxon>Spermatophyta</taxon>
        <taxon>Magnoliopsida</taxon>
        <taxon>eudicotyledons</taxon>
        <taxon>Gunneridae</taxon>
        <taxon>Pentapetalae</taxon>
        <taxon>asterids</taxon>
        <taxon>lamiids</taxon>
        <taxon>Solanales</taxon>
        <taxon>Solanaceae</taxon>
        <taxon>Solanoideae</taxon>
        <taxon>Datureae</taxon>
        <taxon>Datura</taxon>
    </lineage>
</organism>
<dbReference type="Pfam" id="PF03004">
    <property type="entry name" value="Transposase_24"/>
    <property type="match status" value="1"/>
</dbReference>
<name>A0ABS8V9R3_DATST</name>
<dbReference type="InterPro" id="IPR004252">
    <property type="entry name" value="Probable_transposase_24"/>
</dbReference>
<accession>A0ABS8V9R3</accession>
<keyword evidence="2" id="KW-1185">Reference proteome</keyword>
<dbReference type="Proteomes" id="UP000823775">
    <property type="component" value="Unassembled WGS sequence"/>
</dbReference>
<dbReference type="EMBL" id="JACEIK010003951">
    <property type="protein sequence ID" value="MCD9643652.1"/>
    <property type="molecule type" value="Genomic_DNA"/>
</dbReference>